<feature type="region of interest" description="Disordered" evidence="1">
    <location>
        <begin position="129"/>
        <end position="194"/>
    </location>
</feature>
<name>A0A7J6XLK5_TRYCR</name>
<dbReference type="Proteomes" id="UP000583944">
    <property type="component" value="Unassembled WGS sequence"/>
</dbReference>
<reference evidence="2 3" key="1">
    <citation type="journal article" date="2019" name="Genome Biol. Evol.">
        <title>Nanopore Sequencing Significantly Improves Genome Assembly of the Protozoan Parasite Trypanosoma cruzi.</title>
        <authorList>
            <person name="Diaz-Viraque F."/>
            <person name="Pita S."/>
            <person name="Greif G."/>
            <person name="de Souza R.C.M."/>
            <person name="Iraola G."/>
            <person name="Robello C."/>
        </authorList>
    </citation>
    <scope>NUCLEOTIDE SEQUENCE [LARGE SCALE GENOMIC DNA]</scope>
    <source>
        <strain evidence="2 3">Berenice</strain>
    </source>
</reference>
<comment type="caution">
    <text evidence="2">The sequence shown here is derived from an EMBL/GenBank/DDBJ whole genome shotgun (WGS) entry which is preliminary data.</text>
</comment>
<feature type="compositionally biased region" description="Polar residues" evidence="1">
    <location>
        <begin position="1"/>
        <end position="19"/>
    </location>
</feature>
<dbReference type="VEuPathDB" id="TriTrypDB:ECC02_012223"/>
<evidence type="ECO:0000313" key="3">
    <source>
        <dbReference type="Proteomes" id="UP000583944"/>
    </source>
</evidence>
<feature type="region of interest" description="Disordered" evidence="1">
    <location>
        <begin position="1"/>
        <end position="23"/>
    </location>
</feature>
<organism evidence="2 3">
    <name type="scientific">Trypanosoma cruzi</name>
    <dbReference type="NCBI Taxonomy" id="5693"/>
    <lineage>
        <taxon>Eukaryota</taxon>
        <taxon>Discoba</taxon>
        <taxon>Euglenozoa</taxon>
        <taxon>Kinetoplastea</taxon>
        <taxon>Metakinetoplastina</taxon>
        <taxon>Trypanosomatida</taxon>
        <taxon>Trypanosomatidae</taxon>
        <taxon>Trypanosoma</taxon>
        <taxon>Schizotrypanum</taxon>
    </lineage>
</organism>
<dbReference type="EMBL" id="JABDHM010000368">
    <property type="protein sequence ID" value="KAF5215113.1"/>
    <property type="molecule type" value="Genomic_DNA"/>
</dbReference>
<dbReference type="Gene3D" id="2.30.34.10">
    <property type="entry name" value="Leishmanolysin domain 4"/>
    <property type="match status" value="1"/>
</dbReference>
<evidence type="ECO:0000256" key="1">
    <source>
        <dbReference type="SAM" id="MobiDB-lite"/>
    </source>
</evidence>
<sequence>MPGDESSSWCLDTLPNNTTDAREPEETHFSAAAHAALRCLGMQVHPEVTEKGNVRCFPCTDAAKITWASRPYDEGNVICRDHAQVCTISATSGSLLPVVPRVARRGCGAGRFHRHLLNKDCQGASVPVAESIGTGRGTPPKDVDTAAPQKHPSPEEKWIQPGCPEIPQEASLGGRDRSSETDGEQDTSPTPGDDAAAAACPCPLLLLLVSAAAVPTLHRVALWMALRCEATALPPACLALSTGCPIGKHPFQWVPFSICMCCVRSVFVFEIGGIYDAHSSSRVGCRCWGHRMVVWHCLCVC</sequence>
<gene>
    <name evidence="2" type="ORF">ECC02_012223</name>
</gene>
<dbReference type="AlphaFoldDB" id="A0A7J6XLK5"/>
<evidence type="ECO:0000313" key="2">
    <source>
        <dbReference type="EMBL" id="KAF5215113.1"/>
    </source>
</evidence>
<protein>
    <recommendedName>
        <fullName evidence="4">Surface protease GP63</fullName>
    </recommendedName>
</protein>
<proteinExistence type="predicted"/>
<evidence type="ECO:0008006" key="4">
    <source>
        <dbReference type="Google" id="ProtNLM"/>
    </source>
</evidence>
<accession>A0A7J6XLK5</accession>